<comment type="similarity">
    <text evidence="1 7">Belongs to the ferritin family. Prokaryotic subfamily.</text>
</comment>
<evidence type="ECO:0000256" key="3">
    <source>
        <dbReference type="ARBA" id="ARBA00022723"/>
    </source>
</evidence>
<dbReference type="EC" id="1.16.3.2" evidence="7"/>
<dbReference type="InterPro" id="IPR041719">
    <property type="entry name" value="Ferritin_prok"/>
</dbReference>
<evidence type="ECO:0000256" key="2">
    <source>
        <dbReference type="ARBA" id="ARBA00022434"/>
    </source>
</evidence>
<gene>
    <name evidence="9" type="ORF">EG19_12205</name>
</gene>
<feature type="binding site" evidence="6">
    <location>
        <position position="93"/>
    </location>
    <ligand>
        <name>Fe cation</name>
        <dbReference type="ChEBI" id="CHEBI:24875"/>
        <label>1</label>
    </ligand>
</feature>
<dbReference type="InterPro" id="IPR001519">
    <property type="entry name" value="Ferritin"/>
</dbReference>
<organism evidence="9 10">
    <name type="scientific">Thermoanaerobaculum aquaticum</name>
    <dbReference type="NCBI Taxonomy" id="1312852"/>
    <lineage>
        <taxon>Bacteria</taxon>
        <taxon>Pseudomonadati</taxon>
        <taxon>Acidobacteriota</taxon>
        <taxon>Thermoanaerobaculia</taxon>
        <taxon>Thermoanaerobaculales</taxon>
        <taxon>Thermoanaerobaculaceae</taxon>
        <taxon>Thermoanaerobaculum</taxon>
    </lineage>
</organism>
<keyword evidence="4" id="KW-0560">Oxidoreductase</keyword>
<keyword evidence="10" id="KW-1185">Reference proteome</keyword>
<dbReference type="PROSITE" id="PS50905">
    <property type="entry name" value="FERRITIN_LIKE"/>
    <property type="match status" value="1"/>
</dbReference>
<dbReference type="Gene3D" id="1.20.1260.10">
    <property type="match status" value="1"/>
</dbReference>
<dbReference type="SUPFAM" id="SSF47240">
    <property type="entry name" value="Ferritin-like"/>
    <property type="match status" value="1"/>
</dbReference>
<feature type="binding site" evidence="6">
    <location>
        <position position="126"/>
    </location>
    <ligand>
        <name>Fe cation</name>
        <dbReference type="ChEBI" id="CHEBI:24875"/>
        <label>1</label>
    </ligand>
</feature>
<evidence type="ECO:0000256" key="5">
    <source>
        <dbReference type="ARBA" id="ARBA00023004"/>
    </source>
</evidence>
<feature type="binding site" evidence="6">
    <location>
        <position position="16"/>
    </location>
    <ligand>
        <name>Fe cation</name>
        <dbReference type="ChEBI" id="CHEBI:24875"/>
        <label>1</label>
    </ligand>
</feature>
<name>A0A062Y257_9BACT</name>
<evidence type="ECO:0000313" key="9">
    <source>
        <dbReference type="EMBL" id="KDA54471.1"/>
    </source>
</evidence>
<protein>
    <recommendedName>
        <fullName evidence="7">Ferritin</fullName>
        <ecNumber evidence="7">1.16.3.2</ecNumber>
    </recommendedName>
</protein>
<dbReference type="STRING" id="1312852.EG19_12205"/>
<dbReference type="PANTHER" id="PTHR11431">
    <property type="entry name" value="FERRITIN"/>
    <property type="match status" value="1"/>
</dbReference>
<dbReference type="AlphaFoldDB" id="A0A062Y257"/>
<keyword evidence="2 7" id="KW-0409">Iron storage</keyword>
<evidence type="ECO:0000313" key="10">
    <source>
        <dbReference type="Proteomes" id="UP000027284"/>
    </source>
</evidence>
<dbReference type="GO" id="GO:0006826">
    <property type="term" value="P:iron ion transport"/>
    <property type="evidence" value="ECO:0007669"/>
    <property type="project" value="InterPro"/>
</dbReference>
<dbReference type="InterPro" id="IPR009078">
    <property type="entry name" value="Ferritin-like_SF"/>
</dbReference>
<dbReference type="EMBL" id="JMFG01000008">
    <property type="protein sequence ID" value="KDA54471.1"/>
    <property type="molecule type" value="Genomic_DNA"/>
</dbReference>
<dbReference type="InterPro" id="IPR008331">
    <property type="entry name" value="Ferritin_DPS_dom"/>
</dbReference>
<accession>A0A062Y257</accession>
<dbReference type="GO" id="GO:0008199">
    <property type="term" value="F:ferric iron binding"/>
    <property type="evidence" value="ECO:0007669"/>
    <property type="project" value="InterPro"/>
</dbReference>
<dbReference type="GO" id="GO:0004322">
    <property type="term" value="F:ferroxidase activity"/>
    <property type="evidence" value="ECO:0007669"/>
    <property type="project" value="TreeGrafter"/>
</dbReference>
<dbReference type="GO" id="GO:0042802">
    <property type="term" value="F:identical protein binding"/>
    <property type="evidence" value="ECO:0007669"/>
    <property type="project" value="UniProtKB-ARBA"/>
</dbReference>
<dbReference type="CDD" id="cd01055">
    <property type="entry name" value="Nonheme_Ferritin"/>
    <property type="match status" value="1"/>
</dbReference>
<dbReference type="Proteomes" id="UP000027284">
    <property type="component" value="Unassembled WGS sequence"/>
</dbReference>
<evidence type="ECO:0000256" key="7">
    <source>
        <dbReference type="RuleBase" id="RU361145"/>
    </source>
</evidence>
<dbReference type="Pfam" id="PF00210">
    <property type="entry name" value="Ferritin"/>
    <property type="match status" value="1"/>
</dbReference>
<evidence type="ECO:0000256" key="6">
    <source>
        <dbReference type="PIRSR" id="PIRSR601519-1"/>
    </source>
</evidence>
<dbReference type="PANTHER" id="PTHR11431:SF127">
    <property type="entry name" value="BACTERIAL NON-HEME FERRITIN"/>
    <property type="match status" value="1"/>
</dbReference>
<dbReference type="GO" id="GO:0005829">
    <property type="term" value="C:cytosol"/>
    <property type="evidence" value="ECO:0007669"/>
    <property type="project" value="TreeGrafter"/>
</dbReference>
<dbReference type="InterPro" id="IPR012347">
    <property type="entry name" value="Ferritin-like"/>
</dbReference>
<keyword evidence="5 6" id="KW-0408">Iron</keyword>
<evidence type="ECO:0000259" key="8">
    <source>
        <dbReference type="PROSITE" id="PS50905"/>
    </source>
</evidence>
<sequence>MNGEMEKALNEQLYEEMGSFYLYLAMAADFAAKQLPGMAKWMEVQAQEEMGHAMKFYRHILERGGKVSLKALPQPQGSWDSPLAAFTAALAHEQHITSRIHALVGLARQLKDYPTEAFLQWFVTEQVEEEAQLEPIIHRLKLVGDHAPALFMLDRELAAREAEE</sequence>
<dbReference type="InterPro" id="IPR009040">
    <property type="entry name" value="Ferritin-like_diiron"/>
</dbReference>
<reference evidence="9 10" key="1">
    <citation type="submission" date="2014-04" db="EMBL/GenBank/DDBJ databases">
        <title>The Genome Sequence of Thermoanaerobaculum aquaticum MP-01, The First Cultivated Group 23 Acidobacterium.</title>
        <authorList>
            <person name="Stamps B.W."/>
            <person name="Losey N.A."/>
            <person name="Lawson P.A."/>
            <person name="Stevenson B.S."/>
        </authorList>
    </citation>
    <scope>NUCLEOTIDE SEQUENCE [LARGE SCALE GENOMIC DNA]</scope>
    <source>
        <strain evidence="9 10">MP-01</strain>
    </source>
</reference>
<dbReference type="GO" id="GO:0008198">
    <property type="term" value="F:ferrous iron binding"/>
    <property type="evidence" value="ECO:0007669"/>
    <property type="project" value="TreeGrafter"/>
</dbReference>
<keyword evidence="7" id="KW-0963">Cytoplasm</keyword>
<dbReference type="FunFam" id="1.20.1260.10:FF:000001">
    <property type="entry name" value="Non-heme ferritin"/>
    <property type="match status" value="1"/>
</dbReference>
<comment type="function">
    <text evidence="7">Iron-storage protein.</text>
</comment>
<proteinExistence type="inferred from homology"/>
<comment type="catalytic activity">
    <reaction evidence="7">
        <text>4 Fe(2+) + O2 + 6 H2O = 4 iron(III) oxide-hydroxide + 12 H(+)</text>
        <dbReference type="Rhea" id="RHEA:11972"/>
        <dbReference type="ChEBI" id="CHEBI:15377"/>
        <dbReference type="ChEBI" id="CHEBI:15378"/>
        <dbReference type="ChEBI" id="CHEBI:15379"/>
        <dbReference type="ChEBI" id="CHEBI:29033"/>
        <dbReference type="ChEBI" id="CHEBI:78619"/>
        <dbReference type="EC" id="1.16.3.2"/>
    </reaction>
</comment>
<feature type="binding site" evidence="6">
    <location>
        <position position="52"/>
    </location>
    <ligand>
        <name>Fe cation</name>
        <dbReference type="ChEBI" id="CHEBI:24875"/>
        <label>1</label>
    </ligand>
</feature>
<feature type="binding site" evidence="6">
    <location>
        <position position="49"/>
    </location>
    <ligand>
        <name>Fe cation</name>
        <dbReference type="ChEBI" id="CHEBI:24875"/>
        <label>1</label>
    </ligand>
</feature>
<evidence type="ECO:0000256" key="1">
    <source>
        <dbReference type="ARBA" id="ARBA00006950"/>
    </source>
</evidence>
<comment type="subcellular location">
    <subcellularLocation>
        <location evidence="7">Cytoplasm</location>
    </subcellularLocation>
</comment>
<comment type="caution">
    <text evidence="9">The sequence shown here is derived from an EMBL/GenBank/DDBJ whole genome shotgun (WGS) entry which is preliminary data.</text>
</comment>
<evidence type="ECO:0000256" key="4">
    <source>
        <dbReference type="ARBA" id="ARBA00023002"/>
    </source>
</evidence>
<feature type="domain" description="Ferritin-like diiron" evidence="8">
    <location>
        <begin position="1"/>
        <end position="144"/>
    </location>
</feature>
<keyword evidence="3 6" id="KW-0479">Metal-binding</keyword>
<dbReference type="GO" id="GO:0006879">
    <property type="term" value="P:intracellular iron ion homeostasis"/>
    <property type="evidence" value="ECO:0007669"/>
    <property type="project" value="UniProtKB-KW"/>
</dbReference>